<comment type="subunit">
    <text evidence="2 14">Heterodimer of the IorA and IorB subunits.</text>
</comment>
<proteinExistence type="predicted"/>
<dbReference type="GO" id="GO:0043805">
    <property type="term" value="F:indolepyruvate ferredoxin oxidoreductase activity"/>
    <property type="evidence" value="ECO:0007669"/>
    <property type="project" value="UniProtKB-UniRule"/>
</dbReference>
<dbReference type="PROSITE" id="PS51379">
    <property type="entry name" value="4FE4S_FER_2"/>
    <property type="match status" value="1"/>
</dbReference>
<dbReference type="GO" id="GO:0030976">
    <property type="term" value="F:thiamine pyrophosphate binding"/>
    <property type="evidence" value="ECO:0007669"/>
    <property type="project" value="InterPro"/>
</dbReference>
<dbReference type="GO" id="GO:0046872">
    <property type="term" value="F:metal ion binding"/>
    <property type="evidence" value="ECO:0007669"/>
    <property type="project" value="UniProtKB-UniRule"/>
</dbReference>
<keyword evidence="8 14" id="KW-0249">Electron transport</keyword>
<dbReference type="EC" id="1.2.7.8" evidence="3 14"/>
<dbReference type="PIRSF" id="PIRSF006439">
    <property type="entry name" value="Indolepyruvate_ferr_oxidored"/>
    <property type="match status" value="1"/>
</dbReference>
<evidence type="ECO:0000256" key="10">
    <source>
        <dbReference type="ARBA" id="ARBA00023004"/>
    </source>
</evidence>
<accession>A0A444L7E6</accession>
<evidence type="ECO:0000256" key="2">
    <source>
        <dbReference type="ARBA" id="ARBA00011238"/>
    </source>
</evidence>
<evidence type="ECO:0000256" key="5">
    <source>
        <dbReference type="ARBA" id="ARBA00022448"/>
    </source>
</evidence>
<evidence type="ECO:0000256" key="12">
    <source>
        <dbReference type="ARBA" id="ARBA00030514"/>
    </source>
</evidence>
<dbReference type="Proteomes" id="UP000288215">
    <property type="component" value="Unassembled WGS sequence"/>
</dbReference>
<dbReference type="SUPFAM" id="SSF52518">
    <property type="entry name" value="Thiamin diphosphate-binding fold (THDP-binding)"/>
    <property type="match status" value="2"/>
</dbReference>
<feature type="domain" description="4Fe-4S ferredoxin-type" evidence="15">
    <location>
        <begin position="604"/>
        <end position="633"/>
    </location>
</feature>
<keyword evidence="9 14" id="KW-0560">Oxidoreductase</keyword>
<dbReference type="InterPro" id="IPR011766">
    <property type="entry name" value="TPP_enzyme_TPP-bd"/>
</dbReference>
<dbReference type="GO" id="GO:0044272">
    <property type="term" value="P:sulfur compound biosynthetic process"/>
    <property type="evidence" value="ECO:0007669"/>
    <property type="project" value="UniProtKB-ARBA"/>
</dbReference>
<evidence type="ECO:0000256" key="1">
    <source>
        <dbReference type="ARBA" id="ARBA00002995"/>
    </source>
</evidence>
<dbReference type="FunFam" id="3.40.50.970:FF:000039">
    <property type="entry name" value="Indolepyruvate oxidoreductase subunit IorA"/>
    <property type="match status" value="1"/>
</dbReference>
<comment type="caution">
    <text evidence="16">The sequence shown here is derived from an EMBL/GenBank/DDBJ whole genome shotgun (WGS) entry which is preliminary data.</text>
</comment>
<dbReference type="GO" id="GO:0006082">
    <property type="term" value="P:organic acid metabolic process"/>
    <property type="evidence" value="ECO:0007669"/>
    <property type="project" value="UniProtKB-ARBA"/>
</dbReference>
<evidence type="ECO:0000256" key="7">
    <source>
        <dbReference type="ARBA" id="ARBA00022723"/>
    </source>
</evidence>
<dbReference type="AlphaFoldDB" id="A0A444L7E6"/>
<dbReference type="InterPro" id="IPR029061">
    <property type="entry name" value="THDP-binding"/>
</dbReference>
<evidence type="ECO:0000256" key="9">
    <source>
        <dbReference type="ARBA" id="ARBA00023002"/>
    </source>
</evidence>
<evidence type="ECO:0000256" key="3">
    <source>
        <dbReference type="ARBA" id="ARBA00012812"/>
    </source>
</evidence>
<evidence type="ECO:0000256" key="13">
    <source>
        <dbReference type="ARBA" id="ARBA00048332"/>
    </source>
</evidence>
<keyword evidence="6 14" id="KW-0004">4Fe-4S</keyword>
<dbReference type="GO" id="GO:0051539">
    <property type="term" value="F:4 iron, 4 sulfur cluster binding"/>
    <property type="evidence" value="ECO:0007669"/>
    <property type="project" value="UniProtKB-UniRule"/>
</dbReference>
<dbReference type="Pfam" id="PF01855">
    <property type="entry name" value="POR_N"/>
    <property type="match status" value="1"/>
</dbReference>
<dbReference type="Gene3D" id="3.30.70.20">
    <property type="match status" value="1"/>
</dbReference>
<keyword evidence="11 14" id="KW-0411">Iron-sulfur</keyword>
<keyword evidence="10 14" id="KW-0408">Iron</keyword>
<dbReference type="PANTHER" id="PTHR43710">
    <property type="entry name" value="2-HYDROXYACYL-COA LYASE"/>
    <property type="match status" value="1"/>
</dbReference>
<organism evidence="16 17">
    <name type="scientific">Methanosuratincola subterraneus</name>
    <dbReference type="NCBI Taxonomy" id="2593994"/>
    <lineage>
        <taxon>Archaea</taxon>
        <taxon>Thermoproteota</taxon>
        <taxon>Methanosuratincolia</taxon>
        <taxon>Candidatus Methanomethylicales</taxon>
        <taxon>Candidatus Methanomethylicaceae</taxon>
        <taxon>Candidatus Methanosuratincola (ex Vanwonterghem et al. 2016)</taxon>
    </lineage>
</organism>
<dbReference type="InterPro" id="IPR009014">
    <property type="entry name" value="Transketo_C/PFOR_II"/>
</dbReference>
<dbReference type="SUPFAM" id="SSF54862">
    <property type="entry name" value="4Fe-4S ferredoxins"/>
    <property type="match status" value="1"/>
</dbReference>
<dbReference type="CDD" id="cd07034">
    <property type="entry name" value="TPP_PYR_PFOR_IOR-alpha_like"/>
    <property type="match status" value="1"/>
</dbReference>
<gene>
    <name evidence="16" type="ORF">Metus_1452</name>
</gene>
<comment type="cofactor">
    <cofactor evidence="14">
        <name>[4Fe-4S] cluster</name>
        <dbReference type="ChEBI" id="CHEBI:49883"/>
    </cofactor>
    <text evidence="14">Binds 2 [4Fe-4S] clusters. In this family the first cluster has a non-standard and varying [4Fe-4S] binding motif CX(2)CX(2)CX(4-5)CP.</text>
</comment>
<protein>
    <recommendedName>
        <fullName evidence="4 14">Indolepyruvate oxidoreductase subunit IorA</fullName>
        <shortName evidence="14">IOR</shortName>
        <ecNumber evidence="3 14">1.2.7.8</ecNumber>
    </recommendedName>
    <alternativeName>
        <fullName evidence="12 14">Indolepyruvate ferredoxin oxidoreductase subunit alpha</fullName>
    </alternativeName>
</protein>
<keyword evidence="7 14" id="KW-0479">Metal-binding</keyword>
<dbReference type="Pfam" id="PF02775">
    <property type="entry name" value="TPP_enzyme_C"/>
    <property type="match status" value="1"/>
</dbReference>
<dbReference type="PANTHER" id="PTHR43710:SF7">
    <property type="entry name" value="INDOLEPYRUVATE OXIDOREDUCTASE SUBUNIT IORA"/>
    <property type="match status" value="1"/>
</dbReference>
<dbReference type="SUPFAM" id="SSF52922">
    <property type="entry name" value="TK C-terminal domain-like"/>
    <property type="match status" value="1"/>
</dbReference>
<dbReference type="Gene3D" id="3.40.50.970">
    <property type="match status" value="2"/>
</dbReference>
<keyword evidence="16" id="KW-0670">Pyruvate</keyword>
<evidence type="ECO:0000256" key="11">
    <source>
        <dbReference type="ARBA" id="ARBA00023014"/>
    </source>
</evidence>
<evidence type="ECO:0000313" key="16">
    <source>
        <dbReference type="EMBL" id="RWX73478.1"/>
    </source>
</evidence>
<evidence type="ECO:0000256" key="4">
    <source>
        <dbReference type="ARBA" id="ARBA00017710"/>
    </source>
</evidence>
<sequence length="638" mass="69418">MVLSDVVSPNKGKAFMLCNEAIARGAIEADVKVVAFYPGAPTSEILDTFSEALGSFDYQMQIATNEKVALEICAGASFAGFRSLTAMKSVGMNVASDTLFVLGYTGVRGGMVIVMADDPHAHSSQSEQDGRFFAPNSYIPMLEPATAQEAKDMVKEAFSISERHRVPVIVRTVTRVNHQSGVVELEEIRRSGFSRARWRDLKEEYLTLGEVARRKKLRMLERRASLEGEFEKSAFNHVLGGDAGAGTGIVTSSVAYLHVLEALKNLGISGKVPVLKLGTTYPVPRRLVAGFLKGLGGAVVVEELSPYLENEVAIIAKDENPGLRIFGKRSGHFSEAWELNPDLVAKGLASALGVPYEDKSGIVEEARALKEGMPERYPTFCPGCPHRGTFAALSQALRALSASGKGYYFANDIGCYSMWVFPPISNADSSLCMVASVGIANGLSNVVEERVVAVVGDSTFYHAALPAILNAIHNRNRFTLLVLDNSVTAMTGQQPNLSTEFTAGGREGKRVPIEDICRAAGAEFVEVIDAYQVKENVPVIRRALEHDGLAIVVSRRECALYGDRRKRRRGEKITPFYVDKSACRRPYACIRDVYCPAHEIDGDGQPRISPELCDGCSVCSRVCAFGSIRRAETEGERR</sequence>
<keyword evidence="5 14" id="KW-0813">Transport</keyword>
<reference evidence="16 17" key="1">
    <citation type="submission" date="2018-12" db="EMBL/GenBank/DDBJ databases">
        <title>The complete genome of the methanogenic archaea of the candidate phylum Verstraetearchaeota, obtained from the metagenome of underground thermal water.</title>
        <authorList>
            <person name="Kadnikov V.V."/>
            <person name="Mardanov A.V."/>
            <person name="Beletsky A.V."/>
            <person name="Karnachuk O.V."/>
            <person name="Ravin N.V."/>
        </authorList>
    </citation>
    <scope>NUCLEOTIDE SEQUENCE [LARGE SCALE GENOMIC DNA]</scope>
    <source>
        <strain evidence="16">Ch88</strain>
    </source>
</reference>
<dbReference type="EMBL" id="RXGA01000003">
    <property type="protein sequence ID" value="RWX73478.1"/>
    <property type="molecule type" value="Genomic_DNA"/>
</dbReference>
<evidence type="ECO:0000313" key="17">
    <source>
        <dbReference type="Proteomes" id="UP000288215"/>
    </source>
</evidence>
<dbReference type="InterPro" id="IPR017896">
    <property type="entry name" value="4Fe4S_Fe-S-bd"/>
</dbReference>
<evidence type="ECO:0000259" key="15">
    <source>
        <dbReference type="PROSITE" id="PS51379"/>
    </source>
</evidence>
<evidence type="ECO:0000256" key="6">
    <source>
        <dbReference type="ARBA" id="ARBA00022485"/>
    </source>
</evidence>
<name>A0A444L7E6_METS7</name>
<evidence type="ECO:0000256" key="8">
    <source>
        <dbReference type="ARBA" id="ARBA00022982"/>
    </source>
</evidence>
<evidence type="ECO:0000256" key="14">
    <source>
        <dbReference type="PIRNR" id="PIRNR006439"/>
    </source>
</evidence>
<dbReference type="InterPro" id="IPR002880">
    <property type="entry name" value="Pyrv_Fd/Flavodoxin_OxRdtase_N"/>
</dbReference>
<comment type="catalytic activity">
    <reaction evidence="13 14">
        <text>indole-3-pyruvate + 2 oxidized [2Fe-2S]-[ferredoxin] + CoA = (indol-3-yl)acetyl-CoA + 2 reduced [2Fe-2S]-[ferredoxin] + CO2 + H(+)</text>
        <dbReference type="Rhea" id="RHEA:12645"/>
        <dbReference type="Rhea" id="RHEA-COMP:10000"/>
        <dbReference type="Rhea" id="RHEA-COMP:10001"/>
        <dbReference type="ChEBI" id="CHEBI:15378"/>
        <dbReference type="ChEBI" id="CHEBI:16526"/>
        <dbReference type="ChEBI" id="CHEBI:17640"/>
        <dbReference type="ChEBI" id="CHEBI:33737"/>
        <dbReference type="ChEBI" id="CHEBI:33738"/>
        <dbReference type="ChEBI" id="CHEBI:57271"/>
        <dbReference type="ChEBI" id="CHEBI:57287"/>
        <dbReference type="EC" id="1.2.7.8"/>
    </reaction>
</comment>
<dbReference type="CDD" id="cd02008">
    <property type="entry name" value="TPP_IOR_alpha"/>
    <property type="match status" value="1"/>
</dbReference>
<dbReference type="InterPro" id="IPR017721">
    <property type="entry name" value="IorA"/>
</dbReference>
<comment type="function">
    <text evidence="1 14">Catalyzes the ferredoxin-dependent oxidative decarboxylation of arylpyruvates.</text>
</comment>
<dbReference type="InterPro" id="IPR045025">
    <property type="entry name" value="HACL1-like"/>
</dbReference>